<dbReference type="RefSeq" id="WP_010027311.1">
    <property type="nucleotide sequence ID" value="NZ_AFVQ02000024.1"/>
</dbReference>
<comment type="caution">
    <text evidence="10">The sequence shown here is derived from an EMBL/GenBank/DDBJ whole genome shotgun (WGS) entry which is preliminary data.</text>
</comment>
<evidence type="ECO:0000259" key="9">
    <source>
        <dbReference type="PROSITE" id="PS51012"/>
    </source>
</evidence>
<feature type="transmembrane region" description="Helical" evidence="8">
    <location>
        <begin position="316"/>
        <end position="336"/>
    </location>
</feature>
<evidence type="ECO:0000256" key="4">
    <source>
        <dbReference type="ARBA" id="ARBA00022475"/>
    </source>
</evidence>
<dbReference type="GO" id="GO:0140359">
    <property type="term" value="F:ABC-type transporter activity"/>
    <property type="evidence" value="ECO:0007669"/>
    <property type="project" value="InterPro"/>
</dbReference>
<evidence type="ECO:0000313" key="11">
    <source>
        <dbReference type="Proteomes" id="UP000035553"/>
    </source>
</evidence>
<keyword evidence="7 8" id="KW-0472">Membrane</keyword>
<dbReference type="Pfam" id="PF12698">
    <property type="entry name" value="ABC2_membrane_3"/>
    <property type="match status" value="1"/>
</dbReference>
<keyword evidence="4" id="KW-1003">Cell membrane</keyword>
<dbReference type="InterPro" id="IPR047817">
    <property type="entry name" value="ABC2_TM_bact-type"/>
</dbReference>
<organism evidence="10 11">
    <name type="scientific">Sporolactobacillus inulinus CASD</name>
    <dbReference type="NCBI Taxonomy" id="1069536"/>
    <lineage>
        <taxon>Bacteria</taxon>
        <taxon>Bacillati</taxon>
        <taxon>Bacillota</taxon>
        <taxon>Bacilli</taxon>
        <taxon>Bacillales</taxon>
        <taxon>Sporolactobacillaceae</taxon>
        <taxon>Sporolactobacillus</taxon>
    </lineage>
</organism>
<evidence type="ECO:0000256" key="3">
    <source>
        <dbReference type="ARBA" id="ARBA00022448"/>
    </source>
</evidence>
<protein>
    <submittedName>
        <fullName evidence="10">ABC transporter</fullName>
    </submittedName>
</protein>
<comment type="subcellular location">
    <subcellularLocation>
        <location evidence="1">Cell membrane</location>
        <topology evidence="1">Multi-pass membrane protein</topology>
    </subcellularLocation>
</comment>
<dbReference type="PROSITE" id="PS51012">
    <property type="entry name" value="ABC_TM2"/>
    <property type="match status" value="1"/>
</dbReference>
<gene>
    <name evidence="10" type="ORF">SINU_01940</name>
</gene>
<dbReference type="EMBL" id="AFVQ02000024">
    <property type="protein sequence ID" value="KLI03592.1"/>
    <property type="molecule type" value="Genomic_DNA"/>
</dbReference>
<feature type="transmembrane region" description="Helical" evidence="8">
    <location>
        <begin position="206"/>
        <end position="229"/>
    </location>
</feature>
<keyword evidence="6 8" id="KW-1133">Transmembrane helix</keyword>
<keyword evidence="3" id="KW-0813">Transport</keyword>
<dbReference type="Proteomes" id="UP000035553">
    <property type="component" value="Unassembled WGS sequence"/>
</dbReference>
<dbReference type="STRING" id="1069536.SINU_01940"/>
<evidence type="ECO:0000256" key="5">
    <source>
        <dbReference type="ARBA" id="ARBA00022692"/>
    </source>
</evidence>
<feature type="transmembrane region" description="Helical" evidence="8">
    <location>
        <begin position="372"/>
        <end position="394"/>
    </location>
</feature>
<evidence type="ECO:0000256" key="8">
    <source>
        <dbReference type="SAM" id="Phobius"/>
    </source>
</evidence>
<dbReference type="InterPro" id="IPR013525">
    <property type="entry name" value="ABC2_TM"/>
</dbReference>
<evidence type="ECO:0000256" key="2">
    <source>
        <dbReference type="ARBA" id="ARBA00007783"/>
    </source>
</evidence>
<evidence type="ECO:0000256" key="6">
    <source>
        <dbReference type="ARBA" id="ARBA00022989"/>
    </source>
</evidence>
<dbReference type="PANTHER" id="PTHR30294:SF38">
    <property type="entry name" value="TRANSPORT PERMEASE PROTEIN"/>
    <property type="match status" value="1"/>
</dbReference>
<dbReference type="OrthoDB" id="9776218at2"/>
<dbReference type="InterPro" id="IPR051449">
    <property type="entry name" value="ABC-2_transporter_component"/>
</dbReference>
<accession>A0A0U1QS77</accession>
<name>A0A0U1QS77_9BACL</name>
<evidence type="ECO:0000256" key="1">
    <source>
        <dbReference type="ARBA" id="ARBA00004651"/>
    </source>
</evidence>
<sequence>MRNLFAMARRIISQIVRDKRTLALLIVAPLLILTLVWYIFGAKASEPNLAIIHYDSSDYMSAFAKNDYERMTPLQARQALADKKIDAYVDLKNPVKVHLEGSDPQRNGLAMSKIQKSMQKVQAITVSAMKDELTDVIKAQKKGMQAEQQTIAQMSKAMQIYAPGALAQITQNAPKVEEPDSPQKPEKVTLDVSYLHANDDLNTFDAFGPAMVGIFVFLFIFMIGGVSFLRERTTGTLDRLMASPMKNYQIIWGYMIGFGLFVIVQSFLLTCYIVYVLQIYNVGHLLDVLIIVFILSFSALSLSILLSTFASNELQMFQFIPLVIVPQIFLSGLFPIDTLPGWVQAIGNLMPIHYSTEALRNIMIRGSEFSDWWLDGFILILFSAVFITINILFIRRQRPLTS</sequence>
<dbReference type="AlphaFoldDB" id="A0A0U1QS77"/>
<reference evidence="10 11" key="1">
    <citation type="journal article" date="2011" name="J. Bacteriol.">
        <title>Draft genome sequence of Sporolactobacillus inulinus strain CASD, an efficient D-lactic acid-producing bacterium with high-concentration lactate tolerance capability.</title>
        <authorList>
            <person name="Yu B."/>
            <person name="Su F."/>
            <person name="Wang L."/>
            <person name="Xu K."/>
            <person name="Zhao B."/>
            <person name="Xu P."/>
        </authorList>
    </citation>
    <scope>NUCLEOTIDE SEQUENCE [LARGE SCALE GENOMIC DNA]</scope>
    <source>
        <strain evidence="10 11">CASD</strain>
    </source>
</reference>
<feature type="transmembrane region" description="Helical" evidence="8">
    <location>
        <begin position="250"/>
        <end position="276"/>
    </location>
</feature>
<dbReference type="PANTHER" id="PTHR30294">
    <property type="entry name" value="MEMBRANE COMPONENT OF ABC TRANSPORTER YHHJ-RELATED"/>
    <property type="match status" value="1"/>
</dbReference>
<proteinExistence type="inferred from homology"/>
<dbReference type="GO" id="GO:0005886">
    <property type="term" value="C:plasma membrane"/>
    <property type="evidence" value="ECO:0007669"/>
    <property type="project" value="UniProtKB-SubCell"/>
</dbReference>
<evidence type="ECO:0000313" key="10">
    <source>
        <dbReference type="EMBL" id="KLI03592.1"/>
    </source>
</evidence>
<keyword evidence="5 8" id="KW-0812">Transmembrane</keyword>
<evidence type="ECO:0000256" key="7">
    <source>
        <dbReference type="ARBA" id="ARBA00023136"/>
    </source>
</evidence>
<feature type="domain" description="ABC transmembrane type-2" evidence="9">
    <location>
        <begin position="170"/>
        <end position="397"/>
    </location>
</feature>
<comment type="similarity">
    <text evidence="2">Belongs to the ABC-2 integral membrane protein family.</text>
</comment>
<keyword evidence="11" id="KW-1185">Reference proteome</keyword>
<feature type="transmembrane region" description="Helical" evidence="8">
    <location>
        <begin position="21"/>
        <end position="40"/>
    </location>
</feature>
<feature type="transmembrane region" description="Helical" evidence="8">
    <location>
        <begin position="288"/>
        <end position="309"/>
    </location>
</feature>